<keyword evidence="24" id="KW-1185">Reference proteome</keyword>
<feature type="domain" description="Mur ligase central" evidence="22">
    <location>
        <begin position="49"/>
        <end position="192"/>
    </location>
</feature>
<keyword evidence="10" id="KW-0547">Nucleotide-binding</keyword>
<evidence type="ECO:0000259" key="21">
    <source>
        <dbReference type="Pfam" id="PF02875"/>
    </source>
</evidence>
<evidence type="ECO:0000256" key="13">
    <source>
        <dbReference type="ARBA" id="ARBA00022909"/>
    </source>
</evidence>
<evidence type="ECO:0000256" key="16">
    <source>
        <dbReference type="ARBA" id="ARBA00032510"/>
    </source>
</evidence>
<evidence type="ECO:0000256" key="5">
    <source>
        <dbReference type="ARBA" id="ARBA00013023"/>
    </source>
</evidence>
<evidence type="ECO:0000256" key="10">
    <source>
        <dbReference type="ARBA" id="ARBA00022741"/>
    </source>
</evidence>
<dbReference type="InterPro" id="IPR013221">
    <property type="entry name" value="Mur_ligase_cen"/>
</dbReference>
<dbReference type="EC" id="6.3.2.12" evidence="5"/>
<dbReference type="InterPro" id="IPR001645">
    <property type="entry name" value="Folylpolyglutamate_synth"/>
</dbReference>
<organism evidence="23 24">
    <name type="scientific">Geovibrio thiophilus</name>
    <dbReference type="NCBI Taxonomy" id="139438"/>
    <lineage>
        <taxon>Bacteria</taxon>
        <taxon>Pseudomonadati</taxon>
        <taxon>Deferribacterota</taxon>
        <taxon>Deferribacteres</taxon>
        <taxon>Deferribacterales</taxon>
        <taxon>Geovibrionaceae</taxon>
        <taxon>Geovibrio</taxon>
    </lineage>
</organism>
<dbReference type="GO" id="GO:0046656">
    <property type="term" value="P:folic acid biosynthetic process"/>
    <property type="evidence" value="ECO:0007669"/>
    <property type="project" value="UniProtKB-KW"/>
</dbReference>
<dbReference type="OrthoDB" id="9809356at2"/>
<evidence type="ECO:0000256" key="3">
    <source>
        <dbReference type="ARBA" id="ARBA00005150"/>
    </source>
</evidence>
<accession>A0A410JZN8</accession>
<evidence type="ECO:0000256" key="17">
    <source>
        <dbReference type="ARBA" id="ARBA00047493"/>
    </source>
</evidence>
<dbReference type="Gene3D" id="3.90.190.20">
    <property type="entry name" value="Mur ligase, C-terminal domain"/>
    <property type="match status" value="1"/>
</dbReference>
<dbReference type="EC" id="6.3.2.17" evidence="6"/>
<dbReference type="SUPFAM" id="SSF53623">
    <property type="entry name" value="MurD-like peptide ligases, catalytic domain"/>
    <property type="match status" value="1"/>
</dbReference>
<sequence length="377" mass="41619">MKEKAINAFDEYFKNTGEFKNLELTLSRIEGALAEAGFREEALGGIIHVAGTNGKGSTCRFTADMLKTCGYKTALFTSPHILKVNERIVFDGYDISDADFDRIFLRCVPLIRKYRLSYFEALTITAFLYFSELKPDFSVIETGMGGRFDSSNVLNVKLPVITAIAKDHAAFLGSNIYRIADEKLAIIKDNKTVMLGMNTPSVTDYIRKALPDKRIILTEEASAKVPAPFGKNLALAENTVKELIGHLPLNFIPVLPPCRLERIGRFVLDGAHNPHGMRELVKSADTGRFGSVLISSTADRDIKKLVALLSPRFRNIVITEIPDNERSLRLPLDIAGTVQEKDAEKALNIAVELAGNADILVSGSLYLCAHIKKLLSD</sequence>
<dbReference type="PANTHER" id="PTHR11136">
    <property type="entry name" value="FOLYLPOLYGLUTAMATE SYNTHASE-RELATED"/>
    <property type="match status" value="1"/>
</dbReference>
<dbReference type="InterPro" id="IPR018109">
    <property type="entry name" value="Folylpolyglutamate_synth_CS"/>
</dbReference>
<dbReference type="Proteomes" id="UP000287502">
    <property type="component" value="Chromosome"/>
</dbReference>
<name>A0A410JZN8_9BACT</name>
<dbReference type="Pfam" id="PF02875">
    <property type="entry name" value="Mur_ligase_C"/>
    <property type="match status" value="1"/>
</dbReference>
<keyword evidence="12" id="KW-0460">Magnesium</keyword>
<dbReference type="Pfam" id="PF08245">
    <property type="entry name" value="Mur_ligase_M"/>
    <property type="match status" value="1"/>
</dbReference>
<comment type="pathway">
    <text evidence="3">Cofactor biosynthesis; tetrahydrofolylpolyglutamate biosynthesis.</text>
</comment>
<dbReference type="PROSITE" id="PS01012">
    <property type="entry name" value="FOLYLPOLYGLU_SYNT_2"/>
    <property type="match status" value="1"/>
</dbReference>
<protein>
    <recommendedName>
        <fullName evidence="7">Dihydrofolate synthase/folylpolyglutamate synthase</fullName>
        <ecNumber evidence="5">6.3.2.12</ecNumber>
        <ecNumber evidence="6">6.3.2.17</ecNumber>
    </recommendedName>
    <alternativeName>
        <fullName evidence="16">Folylpoly-gamma-glutamate synthetase-dihydrofolate synthetase</fullName>
    </alternativeName>
    <alternativeName>
        <fullName evidence="14">Folylpolyglutamate synthetase</fullName>
    </alternativeName>
    <alternativeName>
        <fullName evidence="15">Tetrahydrofolylpolyglutamate synthase</fullName>
    </alternativeName>
</protein>
<comment type="similarity">
    <text evidence="4">Belongs to the folylpolyglutamate synthase family.</text>
</comment>
<dbReference type="InterPro" id="IPR004101">
    <property type="entry name" value="Mur_ligase_C"/>
</dbReference>
<dbReference type="KEGG" id="gtl:EP073_09015"/>
<dbReference type="NCBIfam" id="TIGR01499">
    <property type="entry name" value="folC"/>
    <property type="match status" value="1"/>
</dbReference>
<comment type="pathway">
    <text evidence="2">Cofactor biosynthesis; tetrahydrofolate biosynthesis; 7,8-dihydrofolate from 2-amino-4-hydroxy-6-hydroxymethyl-7,8-dihydropteridine diphosphate and 4-aminobenzoate: step 2/2.</text>
</comment>
<evidence type="ECO:0000256" key="7">
    <source>
        <dbReference type="ARBA" id="ARBA00019357"/>
    </source>
</evidence>
<evidence type="ECO:0000256" key="6">
    <source>
        <dbReference type="ARBA" id="ARBA00013025"/>
    </source>
</evidence>
<evidence type="ECO:0000256" key="9">
    <source>
        <dbReference type="ARBA" id="ARBA00022723"/>
    </source>
</evidence>
<dbReference type="SUPFAM" id="SSF53244">
    <property type="entry name" value="MurD-like peptide ligases, peptide-binding domain"/>
    <property type="match status" value="1"/>
</dbReference>
<reference evidence="23 24" key="1">
    <citation type="submission" date="2019-01" db="EMBL/GenBank/DDBJ databases">
        <title>Geovibrio thiophilus DSM 11263, complete genome.</title>
        <authorList>
            <person name="Spring S."/>
            <person name="Bunk B."/>
            <person name="Sproer C."/>
        </authorList>
    </citation>
    <scope>NUCLEOTIDE SEQUENCE [LARGE SCALE GENOMIC DNA]</scope>
    <source>
        <strain evidence="23 24">DSM 11263</strain>
    </source>
</reference>
<keyword evidence="13" id="KW-0289">Folate biosynthesis</keyword>
<comment type="catalytic activity">
    <reaction evidence="19">
        <text>(6R)-5,10-methylenetetrahydrofolyl-(gamma-L-Glu)(n) + L-glutamate + ATP = (6R)-5,10-methylenetetrahydrofolyl-(gamma-L-Glu)(n+1) + ADP + phosphate + H(+)</text>
        <dbReference type="Rhea" id="RHEA:51912"/>
        <dbReference type="Rhea" id="RHEA-COMP:13257"/>
        <dbReference type="Rhea" id="RHEA-COMP:13258"/>
        <dbReference type="ChEBI" id="CHEBI:15378"/>
        <dbReference type="ChEBI" id="CHEBI:29985"/>
        <dbReference type="ChEBI" id="CHEBI:30616"/>
        <dbReference type="ChEBI" id="CHEBI:43474"/>
        <dbReference type="ChEBI" id="CHEBI:136572"/>
        <dbReference type="ChEBI" id="CHEBI:456216"/>
        <dbReference type="EC" id="6.3.2.17"/>
    </reaction>
</comment>
<dbReference type="GO" id="GO:0004326">
    <property type="term" value="F:tetrahydrofolylpolyglutamate synthase activity"/>
    <property type="evidence" value="ECO:0007669"/>
    <property type="project" value="UniProtKB-EC"/>
</dbReference>
<comment type="function">
    <text evidence="1">Functions in two distinct reactions of the de novo folate biosynthetic pathway. Catalyzes the addition of a glutamate residue to dihydropteroate (7,8-dihydropteroate or H2Pte) to form dihydrofolate (7,8-dihydrofolate monoglutamate or H2Pte-Glu). Also catalyzes successive additions of L-glutamate to tetrahydrofolate or 10-formyltetrahydrofolate or 5,10-methylenetetrahydrofolate, leading to folylpolyglutamate derivatives.</text>
</comment>
<evidence type="ECO:0000313" key="24">
    <source>
        <dbReference type="Proteomes" id="UP000287502"/>
    </source>
</evidence>
<dbReference type="InterPro" id="IPR036615">
    <property type="entry name" value="Mur_ligase_C_dom_sf"/>
</dbReference>
<evidence type="ECO:0000256" key="15">
    <source>
        <dbReference type="ARBA" id="ARBA00030592"/>
    </source>
</evidence>
<feature type="domain" description="Mur ligase C-terminal" evidence="21">
    <location>
        <begin position="259"/>
        <end position="363"/>
    </location>
</feature>
<dbReference type="GO" id="GO:0005524">
    <property type="term" value="F:ATP binding"/>
    <property type="evidence" value="ECO:0007669"/>
    <property type="project" value="UniProtKB-KW"/>
</dbReference>
<evidence type="ECO:0000256" key="4">
    <source>
        <dbReference type="ARBA" id="ARBA00008276"/>
    </source>
</evidence>
<evidence type="ECO:0000313" key="23">
    <source>
        <dbReference type="EMBL" id="QAR33535.1"/>
    </source>
</evidence>
<proteinExistence type="inferred from homology"/>
<evidence type="ECO:0000256" key="11">
    <source>
        <dbReference type="ARBA" id="ARBA00022840"/>
    </source>
</evidence>
<evidence type="ECO:0000256" key="1">
    <source>
        <dbReference type="ARBA" id="ARBA00002714"/>
    </source>
</evidence>
<dbReference type="InterPro" id="IPR036565">
    <property type="entry name" value="Mur-like_cat_sf"/>
</dbReference>
<evidence type="ECO:0000256" key="2">
    <source>
        <dbReference type="ARBA" id="ARBA00004799"/>
    </source>
</evidence>
<keyword evidence="11" id="KW-0067">ATP-binding</keyword>
<keyword evidence="8" id="KW-0436">Ligase</keyword>
<keyword evidence="9" id="KW-0479">Metal-binding</keyword>
<evidence type="ECO:0000256" key="18">
    <source>
        <dbReference type="ARBA" id="ARBA00047808"/>
    </source>
</evidence>
<dbReference type="PANTHER" id="PTHR11136:SF0">
    <property type="entry name" value="DIHYDROFOLATE SYNTHETASE-RELATED"/>
    <property type="match status" value="1"/>
</dbReference>
<dbReference type="GO" id="GO:0005737">
    <property type="term" value="C:cytoplasm"/>
    <property type="evidence" value="ECO:0007669"/>
    <property type="project" value="TreeGrafter"/>
</dbReference>
<evidence type="ECO:0000259" key="22">
    <source>
        <dbReference type="Pfam" id="PF08245"/>
    </source>
</evidence>
<dbReference type="Gene3D" id="3.40.1190.10">
    <property type="entry name" value="Mur-like, catalytic domain"/>
    <property type="match status" value="1"/>
</dbReference>
<evidence type="ECO:0000256" key="20">
    <source>
        <dbReference type="ARBA" id="ARBA00049161"/>
    </source>
</evidence>
<dbReference type="GO" id="GO:0008841">
    <property type="term" value="F:dihydrofolate synthase activity"/>
    <property type="evidence" value="ECO:0007669"/>
    <property type="project" value="UniProtKB-EC"/>
</dbReference>
<evidence type="ECO:0000256" key="8">
    <source>
        <dbReference type="ARBA" id="ARBA00022598"/>
    </source>
</evidence>
<dbReference type="AlphaFoldDB" id="A0A410JZN8"/>
<evidence type="ECO:0000256" key="12">
    <source>
        <dbReference type="ARBA" id="ARBA00022842"/>
    </source>
</evidence>
<dbReference type="EMBL" id="CP035108">
    <property type="protein sequence ID" value="QAR33535.1"/>
    <property type="molecule type" value="Genomic_DNA"/>
</dbReference>
<comment type="catalytic activity">
    <reaction evidence="17">
        <text>(6S)-5,6,7,8-tetrahydrofolyl-(gamma-L-Glu)(n) + L-glutamate + ATP = (6S)-5,6,7,8-tetrahydrofolyl-(gamma-L-Glu)(n+1) + ADP + phosphate + H(+)</text>
        <dbReference type="Rhea" id="RHEA:10580"/>
        <dbReference type="Rhea" id="RHEA-COMP:14738"/>
        <dbReference type="Rhea" id="RHEA-COMP:14740"/>
        <dbReference type="ChEBI" id="CHEBI:15378"/>
        <dbReference type="ChEBI" id="CHEBI:29985"/>
        <dbReference type="ChEBI" id="CHEBI:30616"/>
        <dbReference type="ChEBI" id="CHEBI:43474"/>
        <dbReference type="ChEBI" id="CHEBI:141005"/>
        <dbReference type="ChEBI" id="CHEBI:456216"/>
        <dbReference type="EC" id="6.3.2.17"/>
    </reaction>
</comment>
<gene>
    <name evidence="23" type="ORF">EP073_09015</name>
</gene>
<dbReference type="GO" id="GO:0046872">
    <property type="term" value="F:metal ion binding"/>
    <property type="evidence" value="ECO:0007669"/>
    <property type="project" value="UniProtKB-KW"/>
</dbReference>
<comment type="catalytic activity">
    <reaction evidence="20">
        <text>7,8-dihydropteroate + L-glutamate + ATP = 7,8-dihydrofolate + ADP + phosphate + H(+)</text>
        <dbReference type="Rhea" id="RHEA:23584"/>
        <dbReference type="ChEBI" id="CHEBI:15378"/>
        <dbReference type="ChEBI" id="CHEBI:17839"/>
        <dbReference type="ChEBI" id="CHEBI:29985"/>
        <dbReference type="ChEBI" id="CHEBI:30616"/>
        <dbReference type="ChEBI" id="CHEBI:43474"/>
        <dbReference type="ChEBI" id="CHEBI:57451"/>
        <dbReference type="ChEBI" id="CHEBI:456216"/>
        <dbReference type="EC" id="6.3.2.12"/>
    </reaction>
</comment>
<evidence type="ECO:0000256" key="14">
    <source>
        <dbReference type="ARBA" id="ARBA00030048"/>
    </source>
</evidence>
<evidence type="ECO:0000256" key="19">
    <source>
        <dbReference type="ARBA" id="ARBA00049035"/>
    </source>
</evidence>
<comment type="catalytic activity">
    <reaction evidence="18">
        <text>10-formyltetrahydrofolyl-(gamma-L-Glu)(n) + L-glutamate + ATP = 10-formyltetrahydrofolyl-(gamma-L-Glu)(n+1) + ADP + phosphate + H(+)</text>
        <dbReference type="Rhea" id="RHEA:51904"/>
        <dbReference type="Rhea" id="RHEA-COMP:13088"/>
        <dbReference type="Rhea" id="RHEA-COMP:14300"/>
        <dbReference type="ChEBI" id="CHEBI:15378"/>
        <dbReference type="ChEBI" id="CHEBI:29985"/>
        <dbReference type="ChEBI" id="CHEBI:30616"/>
        <dbReference type="ChEBI" id="CHEBI:43474"/>
        <dbReference type="ChEBI" id="CHEBI:134413"/>
        <dbReference type="ChEBI" id="CHEBI:456216"/>
        <dbReference type="EC" id="6.3.2.17"/>
    </reaction>
</comment>